<dbReference type="Proteomes" id="UP000694523">
    <property type="component" value="Unplaced"/>
</dbReference>
<reference evidence="3" key="1">
    <citation type="submission" date="2025-08" db="UniProtKB">
        <authorList>
            <consortium name="Ensembl"/>
        </authorList>
    </citation>
    <scope>IDENTIFICATION</scope>
</reference>
<dbReference type="InterPro" id="IPR039284">
    <property type="entry name" value="CCDC159/163"/>
</dbReference>
<feature type="coiled-coil region" evidence="1">
    <location>
        <begin position="95"/>
        <end position="129"/>
    </location>
</feature>
<dbReference type="PANTHER" id="PTHR34533">
    <property type="entry name" value="TRANSMEMBRANE PROTEIN CCDC163"/>
    <property type="match status" value="1"/>
</dbReference>
<evidence type="ECO:0008006" key="5">
    <source>
        <dbReference type="Google" id="ProtNLM"/>
    </source>
</evidence>
<dbReference type="PANTHER" id="PTHR34533:SF3">
    <property type="entry name" value="BICD FAMILY-LIKE CARGO ADAPTER 2"/>
    <property type="match status" value="1"/>
</dbReference>
<dbReference type="Ensembl" id="ENSNMLT00000014645.1">
    <property type="protein sequence ID" value="ENSNMLP00000012994.1"/>
    <property type="gene ID" value="ENSNMLG00000008780.1"/>
</dbReference>
<feature type="compositionally biased region" description="Basic residues" evidence="2">
    <location>
        <begin position="337"/>
        <end position="347"/>
    </location>
</feature>
<accession>A0A8C6T100</accession>
<reference evidence="3" key="2">
    <citation type="submission" date="2025-09" db="UniProtKB">
        <authorList>
            <consortium name="Ensembl"/>
        </authorList>
    </citation>
    <scope>IDENTIFICATION</scope>
</reference>
<evidence type="ECO:0000313" key="4">
    <source>
        <dbReference type="Proteomes" id="UP000694523"/>
    </source>
</evidence>
<evidence type="ECO:0000256" key="2">
    <source>
        <dbReference type="SAM" id="MobiDB-lite"/>
    </source>
</evidence>
<feature type="coiled-coil region" evidence="1">
    <location>
        <begin position="171"/>
        <end position="198"/>
    </location>
</feature>
<organism evidence="3 4">
    <name type="scientific">Neogobius melanostomus</name>
    <name type="common">round goby</name>
    <dbReference type="NCBI Taxonomy" id="47308"/>
    <lineage>
        <taxon>Eukaryota</taxon>
        <taxon>Metazoa</taxon>
        <taxon>Chordata</taxon>
        <taxon>Craniata</taxon>
        <taxon>Vertebrata</taxon>
        <taxon>Euteleostomi</taxon>
        <taxon>Actinopterygii</taxon>
        <taxon>Neopterygii</taxon>
        <taxon>Teleostei</taxon>
        <taxon>Neoteleostei</taxon>
        <taxon>Acanthomorphata</taxon>
        <taxon>Gobiaria</taxon>
        <taxon>Gobiiformes</taxon>
        <taxon>Gobioidei</taxon>
        <taxon>Gobiidae</taxon>
        <taxon>Benthophilinae</taxon>
        <taxon>Neogobiini</taxon>
        <taxon>Neogobius</taxon>
    </lineage>
</organism>
<keyword evidence="1" id="KW-0175">Coiled coil</keyword>
<feature type="coiled-coil region" evidence="1">
    <location>
        <begin position="241"/>
        <end position="268"/>
    </location>
</feature>
<evidence type="ECO:0000313" key="3">
    <source>
        <dbReference type="Ensembl" id="ENSNMLP00000012994.1"/>
    </source>
</evidence>
<feature type="region of interest" description="Disordered" evidence="2">
    <location>
        <begin position="270"/>
        <end position="399"/>
    </location>
</feature>
<keyword evidence="4" id="KW-1185">Reference proteome</keyword>
<feature type="compositionally biased region" description="Acidic residues" evidence="2">
    <location>
        <begin position="379"/>
        <end position="388"/>
    </location>
</feature>
<sequence length="399" mass="45704">MNWDSQLSSILSVADSSVAKMRERLTTASKYSNREDMFPVNDKLDTSEFTPFVRVPLHRQLSSPVSPNVQWTDLSAIQSQLQIQGKAIESLTKQLYGMEREKQSQQCLIQSLQEEIQRLREDLRERGTLWREQSPGAERRMDQWRREVGRELSSLRGHITRATSLEESFSTKLRREELEHLRTEVEQLKTRLRRQEDDVFLQQTEARESRRQYEHSCKTLEELSDCYRVHSTDLAKTVSQYSQTQQEVHQIRATVSELKDEVRNLVLRDREPPPLLSVHTTGSPALPVPHSQNRSKVKAERSLDYSDSEDFSPTPSLAEISSDDLSWLEDNDPAPQHKPRVRLSIKSRRSDLDGPDSDLDNGGGDEVKDGEDGGGFVADGDEEEDENPDFGSDLSLNDL</sequence>
<evidence type="ECO:0000256" key="1">
    <source>
        <dbReference type="SAM" id="Coils"/>
    </source>
</evidence>
<proteinExistence type="predicted"/>
<name>A0A8C6T100_9GOBI</name>
<dbReference type="AlphaFoldDB" id="A0A8C6T100"/>
<protein>
    <recommendedName>
        <fullName evidence="5">Epidermal growth factor receptor pathway substrate 15</fullName>
    </recommendedName>
</protein>